<sequence>MVLSTLRNTKLLCNFAKSHLSNFQRRFISKEIRHSTECRQGLLNGCNRLVDAVSVTLGPKGRNVVIASPYGPPKITKDGVTVAKSIELEDKLENMGAQLIKQVSSNTNDKAGDGTTTAAVLARAIFQRGCKSVDSGMNPIDLLRGINLAVGKVVEYLDSIKKEVTTSEEILNVATISANGDEVVGKLITSAMNKVGKEGTITVVEGKTLAHDLEVVEGMKWDKGYTSPHFVTNVKDMKVELERPYIFLCNEKISNIKTLLPILEHVLQQQAPLLIVSEDLDGYVWTLWFTIFYFSILLLTCYREALAVLIVNKLRLGLKVCAVKAPGFGDHRKATMMDIAEMTGATALGGDNTFSGEAPDGNVVSYLGRAESVTVTKDHTIIVEGLGDKKKIEERCEGIRAMIRNCDSDYEKDKLKERLARLTGGVAIIRVGGASEVEVNEVKDRVEDALCATKAAVEGGIVPGGGTALLYASKTLDSIKTQNYDQKVGVDIIREAIQAPIKQIVNNAGLEGSVVAHVLLKGGNNLRGFNAQTGEYCNMLEHGILDPTKVVKTAITDAASVASLMTTTQVAIFDAATPKSDDNGSPNGHQNMF</sequence>
<dbReference type="Pfam" id="PF00118">
    <property type="entry name" value="Cpn60_TCP1"/>
    <property type="match status" value="2"/>
</dbReference>
<evidence type="ECO:0008006" key="6">
    <source>
        <dbReference type="Google" id="ProtNLM"/>
    </source>
</evidence>
<dbReference type="InterPro" id="IPR027409">
    <property type="entry name" value="GroEL-like_apical_dom_sf"/>
</dbReference>
<dbReference type="SUPFAM" id="SSF52029">
    <property type="entry name" value="GroEL apical domain-like"/>
    <property type="match status" value="1"/>
</dbReference>
<name>A0AAD9UQJ9_9APIC</name>
<dbReference type="EMBL" id="JALLKP010000001">
    <property type="protein sequence ID" value="KAK2198131.1"/>
    <property type="molecule type" value="Genomic_DNA"/>
</dbReference>
<gene>
    <name evidence="4" type="ORF">BdWA1_001136</name>
</gene>
<dbReference type="InterPro" id="IPR001844">
    <property type="entry name" value="Cpn60/GroEL"/>
</dbReference>
<dbReference type="SUPFAM" id="SSF48592">
    <property type="entry name" value="GroEL equatorial domain-like"/>
    <property type="match status" value="1"/>
</dbReference>
<dbReference type="Proteomes" id="UP001214638">
    <property type="component" value="Unassembled WGS sequence"/>
</dbReference>
<dbReference type="PRINTS" id="PR00298">
    <property type="entry name" value="CHAPERONIN60"/>
</dbReference>
<keyword evidence="2" id="KW-0143">Chaperone</keyword>
<dbReference type="CDD" id="cd03344">
    <property type="entry name" value="GroEL"/>
    <property type="match status" value="1"/>
</dbReference>
<dbReference type="KEGG" id="bdw:94335434"/>
<comment type="caution">
    <text evidence="4">The sequence shown here is derived from an EMBL/GenBank/DDBJ whole genome shotgun (WGS) entry which is preliminary data.</text>
</comment>
<evidence type="ECO:0000313" key="4">
    <source>
        <dbReference type="EMBL" id="KAK2198131.1"/>
    </source>
</evidence>
<keyword evidence="5" id="KW-1185">Reference proteome</keyword>
<evidence type="ECO:0000256" key="3">
    <source>
        <dbReference type="RuleBase" id="RU000418"/>
    </source>
</evidence>
<accession>A0AAD9UQJ9</accession>
<evidence type="ECO:0000256" key="1">
    <source>
        <dbReference type="ARBA" id="ARBA00006607"/>
    </source>
</evidence>
<comment type="similarity">
    <text evidence="1 3">Belongs to the chaperonin (HSP60) family.</text>
</comment>
<evidence type="ECO:0000313" key="5">
    <source>
        <dbReference type="Proteomes" id="UP001214638"/>
    </source>
</evidence>
<dbReference type="Gene3D" id="3.50.7.10">
    <property type="entry name" value="GroEL"/>
    <property type="match status" value="1"/>
</dbReference>
<dbReference type="FunFam" id="3.50.7.10:FF:000001">
    <property type="entry name" value="60 kDa chaperonin"/>
    <property type="match status" value="1"/>
</dbReference>
<dbReference type="GO" id="GO:0042026">
    <property type="term" value="P:protein refolding"/>
    <property type="evidence" value="ECO:0007669"/>
    <property type="project" value="InterPro"/>
</dbReference>
<evidence type="ECO:0000256" key="2">
    <source>
        <dbReference type="ARBA" id="ARBA00023186"/>
    </source>
</evidence>
<dbReference type="RefSeq" id="XP_067804973.1">
    <property type="nucleotide sequence ID" value="XM_067946182.1"/>
</dbReference>
<dbReference type="InterPro" id="IPR002423">
    <property type="entry name" value="Cpn60/GroEL/TCP-1"/>
</dbReference>
<dbReference type="GeneID" id="94335434"/>
<dbReference type="SUPFAM" id="SSF54849">
    <property type="entry name" value="GroEL-intermediate domain like"/>
    <property type="match status" value="1"/>
</dbReference>
<dbReference type="Gene3D" id="1.10.560.10">
    <property type="entry name" value="GroEL-like equatorial domain"/>
    <property type="match status" value="1"/>
</dbReference>
<dbReference type="Gene3D" id="3.30.260.10">
    <property type="entry name" value="TCP-1-like chaperonin intermediate domain"/>
    <property type="match status" value="1"/>
</dbReference>
<dbReference type="GO" id="GO:0005524">
    <property type="term" value="F:ATP binding"/>
    <property type="evidence" value="ECO:0007669"/>
    <property type="project" value="InterPro"/>
</dbReference>
<organism evidence="4 5">
    <name type="scientific">Babesia duncani</name>
    <dbReference type="NCBI Taxonomy" id="323732"/>
    <lineage>
        <taxon>Eukaryota</taxon>
        <taxon>Sar</taxon>
        <taxon>Alveolata</taxon>
        <taxon>Apicomplexa</taxon>
        <taxon>Aconoidasida</taxon>
        <taxon>Piroplasmida</taxon>
        <taxon>Babesiidae</taxon>
        <taxon>Babesia</taxon>
    </lineage>
</organism>
<protein>
    <recommendedName>
        <fullName evidence="6">Heat shock protein 60</fullName>
    </recommendedName>
</protein>
<dbReference type="GO" id="GO:0140662">
    <property type="term" value="F:ATP-dependent protein folding chaperone"/>
    <property type="evidence" value="ECO:0007669"/>
    <property type="project" value="InterPro"/>
</dbReference>
<reference evidence="4" key="1">
    <citation type="journal article" date="2023" name="Nat. Microbiol.">
        <title>Babesia duncani multi-omics identifies virulence factors and drug targets.</title>
        <authorList>
            <person name="Singh P."/>
            <person name="Lonardi S."/>
            <person name="Liang Q."/>
            <person name="Vydyam P."/>
            <person name="Khabirova E."/>
            <person name="Fang T."/>
            <person name="Gihaz S."/>
            <person name="Thekkiniath J."/>
            <person name="Munshi M."/>
            <person name="Abel S."/>
            <person name="Ciampossin L."/>
            <person name="Batugedara G."/>
            <person name="Gupta M."/>
            <person name="Lu X.M."/>
            <person name="Lenz T."/>
            <person name="Chakravarty S."/>
            <person name="Cornillot E."/>
            <person name="Hu Y."/>
            <person name="Ma W."/>
            <person name="Gonzalez L.M."/>
            <person name="Sanchez S."/>
            <person name="Estrada K."/>
            <person name="Sanchez-Flores A."/>
            <person name="Montero E."/>
            <person name="Harb O.S."/>
            <person name="Le Roch K.G."/>
            <person name="Mamoun C.B."/>
        </authorList>
    </citation>
    <scope>NUCLEOTIDE SEQUENCE</scope>
    <source>
        <strain evidence="4">WA1</strain>
    </source>
</reference>
<dbReference type="InterPro" id="IPR027413">
    <property type="entry name" value="GROEL-like_equatorial_sf"/>
</dbReference>
<proteinExistence type="inferred from homology"/>
<dbReference type="AlphaFoldDB" id="A0AAD9UQJ9"/>
<dbReference type="InterPro" id="IPR027410">
    <property type="entry name" value="TCP-1-like_intermed_sf"/>
</dbReference>
<dbReference type="PANTHER" id="PTHR45633">
    <property type="entry name" value="60 KDA HEAT SHOCK PROTEIN, MITOCHONDRIAL"/>
    <property type="match status" value="1"/>
</dbReference>